<comment type="similarity">
    <text evidence="1">Belongs to the AHA1 family.</text>
</comment>
<dbReference type="InterPro" id="IPR013538">
    <property type="entry name" value="ASHA1/2-like_C"/>
</dbReference>
<dbReference type="InterPro" id="IPR023393">
    <property type="entry name" value="START-like_dom_sf"/>
</dbReference>
<dbReference type="RefSeq" id="WP_166284961.1">
    <property type="nucleotide sequence ID" value="NZ_JAANNP010000203.1"/>
</dbReference>
<dbReference type="CDD" id="cd07814">
    <property type="entry name" value="SRPBCC_CalC_Aha1-like"/>
    <property type="match status" value="1"/>
</dbReference>
<evidence type="ECO:0000259" key="2">
    <source>
        <dbReference type="Pfam" id="PF08327"/>
    </source>
</evidence>
<organism evidence="3 4">
    <name type="scientific">Motilibacter deserti</name>
    <dbReference type="NCBI Taxonomy" id="2714956"/>
    <lineage>
        <taxon>Bacteria</taxon>
        <taxon>Bacillati</taxon>
        <taxon>Actinomycetota</taxon>
        <taxon>Actinomycetes</taxon>
        <taxon>Motilibacterales</taxon>
        <taxon>Motilibacteraceae</taxon>
        <taxon>Motilibacter</taxon>
    </lineage>
</organism>
<dbReference type="EMBL" id="JAANNP010000203">
    <property type="protein sequence ID" value="NHC16539.1"/>
    <property type="molecule type" value="Genomic_DNA"/>
</dbReference>
<name>A0ABX0H3C9_9ACTN</name>
<feature type="domain" description="Activator of Hsp90 ATPase homologue 1/2-like C-terminal" evidence="2">
    <location>
        <begin position="19"/>
        <end position="147"/>
    </location>
</feature>
<keyword evidence="4" id="KW-1185">Reference proteome</keyword>
<sequence>MTTPDVPLRGEKTIELPGTPEQVWQAIATAEGLKAWMVPAELEEREGGAVRFELGVGVESRGTVTGWDPPRRLEYSEPDWATMGGPEDAVVTPLVSEFLIEARSGGTCVLRVVSSAFGTGADWEREYFEEMMSGWLPMLDTLRLYLEHFPGQRAAYMNVQADLPGGPEAVNAALRGAVGADAPGQSAGVRGHKGEAETVTEGSLLLRVSDPVPGFLNFYIWPRDDGITTAGVTGYLYGEDAAGYVEREEPEWKAWLQGLAVPAS</sequence>
<comment type="caution">
    <text evidence="3">The sequence shown here is derived from an EMBL/GenBank/DDBJ whole genome shotgun (WGS) entry which is preliminary data.</text>
</comment>
<dbReference type="Proteomes" id="UP000800981">
    <property type="component" value="Unassembled WGS sequence"/>
</dbReference>
<dbReference type="Pfam" id="PF08327">
    <property type="entry name" value="AHSA1"/>
    <property type="match status" value="1"/>
</dbReference>
<gene>
    <name evidence="3" type="ORF">G9H71_22395</name>
</gene>
<accession>A0ABX0H3C9</accession>
<evidence type="ECO:0000313" key="3">
    <source>
        <dbReference type="EMBL" id="NHC16539.1"/>
    </source>
</evidence>
<proteinExistence type="inferred from homology"/>
<protein>
    <submittedName>
        <fullName evidence="3">SRPBCC domain-containing protein</fullName>
    </submittedName>
</protein>
<evidence type="ECO:0000256" key="1">
    <source>
        <dbReference type="ARBA" id="ARBA00006817"/>
    </source>
</evidence>
<dbReference type="Gene3D" id="3.30.530.20">
    <property type="match status" value="1"/>
</dbReference>
<dbReference type="SUPFAM" id="SSF55961">
    <property type="entry name" value="Bet v1-like"/>
    <property type="match status" value="1"/>
</dbReference>
<reference evidence="3 4" key="1">
    <citation type="submission" date="2020-03" db="EMBL/GenBank/DDBJ databases">
        <title>Two novel Motilibacter sp.</title>
        <authorList>
            <person name="Liu S."/>
        </authorList>
    </citation>
    <scope>NUCLEOTIDE SEQUENCE [LARGE SCALE GENOMIC DNA]</scope>
    <source>
        <strain evidence="3 4">E257</strain>
    </source>
</reference>
<evidence type="ECO:0000313" key="4">
    <source>
        <dbReference type="Proteomes" id="UP000800981"/>
    </source>
</evidence>